<proteinExistence type="predicted"/>
<gene>
    <name evidence="1" type="ORF">MENT_LOCUS56500</name>
</gene>
<protein>
    <submittedName>
        <fullName evidence="1">Uncharacterized protein</fullName>
    </submittedName>
</protein>
<accession>A0A6V7XW22</accession>
<comment type="caution">
    <text evidence="1">The sequence shown here is derived from an EMBL/GenBank/DDBJ whole genome shotgun (WGS) entry which is preliminary data.</text>
</comment>
<dbReference type="AlphaFoldDB" id="A0A6V7XW22"/>
<organism evidence="1 2">
    <name type="scientific">Meloidogyne enterolobii</name>
    <name type="common">Root-knot nematode worm</name>
    <name type="synonym">Meloidogyne mayaguensis</name>
    <dbReference type="NCBI Taxonomy" id="390850"/>
    <lineage>
        <taxon>Eukaryota</taxon>
        <taxon>Metazoa</taxon>
        <taxon>Ecdysozoa</taxon>
        <taxon>Nematoda</taxon>
        <taxon>Chromadorea</taxon>
        <taxon>Rhabditida</taxon>
        <taxon>Tylenchina</taxon>
        <taxon>Tylenchomorpha</taxon>
        <taxon>Tylenchoidea</taxon>
        <taxon>Meloidogynidae</taxon>
        <taxon>Meloidogyninae</taxon>
        <taxon>Meloidogyne</taxon>
    </lineage>
</organism>
<name>A0A6V7XW22_MELEN</name>
<evidence type="ECO:0000313" key="2">
    <source>
        <dbReference type="Proteomes" id="UP000580250"/>
    </source>
</evidence>
<reference evidence="1 2" key="1">
    <citation type="submission" date="2020-08" db="EMBL/GenBank/DDBJ databases">
        <authorList>
            <person name="Koutsovoulos G."/>
            <person name="Danchin GJ E."/>
        </authorList>
    </citation>
    <scope>NUCLEOTIDE SEQUENCE [LARGE SCALE GENOMIC DNA]</scope>
</reference>
<dbReference type="EMBL" id="CAJEWN010002267">
    <property type="protein sequence ID" value="CAD2202847.1"/>
    <property type="molecule type" value="Genomic_DNA"/>
</dbReference>
<evidence type="ECO:0000313" key="1">
    <source>
        <dbReference type="EMBL" id="CAD2202847.1"/>
    </source>
</evidence>
<sequence>MMGEQINYYQKIYKFLLKYIAKNGITKVEMKTMKKSIINGMLSRRTIASNEEFLMVDQ</sequence>
<dbReference type="Proteomes" id="UP000580250">
    <property type="component" value="Unassembled WGS sequence"/>
</dbReference>